<dbReference type="InterPro" id="IPR006047">
    <property type="entry name" value="GH13_cat_dom"/>
</dbReference>
<keyword evidence="7" id="KW-1185">Reference proteome</keyword>
<keyword evidence="4" id="KW-0472">Membrane</keyword>
<reference evidence="8" key="2">
    <citation type="submission" date="2025-08" db="UniProtKB">
        <authorList>
            <consortium name="RefSeq"/>
        </authorList>
    </citation>
    <scope>IDENTIFICATION</scope>
    <source>
        <strain evidence="8">S238N-H82</strain>
        <tissue evidence="8">Testes</tissue>
    </source>
</reference>
<dbReference type="Gene3D" id="3.20.20.80">
    <property type="entry name" value="Glycosidases"/>
    <property type="match status" value="1"/>
</dbReference>
<feature type="signal peptide" evidence="5">
    <location>
        <begin position="1"/>
        <end position="25"/>
    </location>
</feature>
<evidence type="ECO:0000256" key="3">
    <source>
        <dbReference type="SAM" id="MobiDB-lite"/>
    </source>
</evidence>
<dbReference type="InterPro" id="IPR013780">
    <property type="entry name" value="Glyco_hydro_b"/>
</dbReference>
<dbReference type="InterPro" id="IPR045857">
    <property type="entry name" value="O16G_dom_2"/>
</dbReference>
<feature type="region of interest" description="Disordered" evidence="3">
    <location>
        <begin position="54"/>
        <end position="83"/>
    </location>
</feature>
<evidence type="ECO:0000256" key="5">
    <source>
        <dbReference type="SAM" id="SignalP"/>
    </source>
</evidence>
<accession>A0A9J7LN25</accession>
<dbReference type="Pfam" id="PF00128">
    <property type="entry name" value="Alpha-amylase"/>
    <property type="match status" value="1"/>
</dbReference>
<evidence type="ECO:0000256" key="4">
    <source>
        <dbReference type="SAM" id="Phobius"/>
    </source>
</evidence>
<sequence>MPRLAACSAVFALVVLVGYLYVTEKQPVSVMSAIMRAMEGDDWEIEDLLPKEIGRQSQSQREEDSDDSYHSSSDDDDEDALLRPSRKKLPSSSLWQKYSRVLNRASLCLCAAVLACLALGSAAVIYSYRSQPRPELHWWQRAVIYQIYPRSFQDSNGDGIGDLRGIERRVDYLEYLGVEAVWLSPIFKSPMKDFGYDVSDFTDIDPIFGTMADFDSLLKALHARDMKLILDFVPNHTSDQHHWFVWSSGSRDESNPYRDYYVWADGRDGGPPNNWVSVFGGPAWTYVASRDQWYLHQFLPEQPDLNFRCPDVRRHMENVLRFWLEKGVDGFRLDAVKHLVETADLSWHEPPNPGYVSDPEETLEQYGSLLHPCTTNLEETHAVIREWKALLDQYSKKGSYRFMITEVYDDDMRVLMTYNREADMTFNFNLLGLGSGAHAPGNHTRRLVESWMSNMTDGQWPNWVIGNHDNHRVATRVGPQYARAANMLLLLLPGTPFCYYGDEIGMEDARVSYNDTKDTFALNNPETYETKSRDPERTPMQWNRTENSGFTDAGVRPWLPLHDNYHRLNVQVYCLTFINVLFPQTQRAHPRSILHLFRALVELRKEPTFLYGTIRYFLSTPNIFAFSRTLRGRPTYLVAMNLGGKSETHSYYSWWDGWPREAAVVLTSDMDREGEMLDLKALTLRPGECVVVKWGRAWN</sequence>
<evidence type="ECO:0000256" key="1">
    <source>
        <dbReference type="ARBA" id="ARBA00022801"/>
    </source>
</evidence>
<keyword evidence="4" id="KW-1133">Transmembrane helix</keyword>
<dbReference type="InterPro" id="IPR017853">
    <property type="entry name" value="GH"/>
</dbReference>
<dbReference type="OrthoDB" id="1740265at2759"/>
<dbReference type="OMA" id="PNGEKWA"/>
<dbReference type="CDD" id="cd11359">
    <property type="entry name" value="AmyAc_SLC3A1"/>
    <property type="match status" value="1"/>
</dbReference>
<evidence type="ECO:0000313" key="7">
    <source>
        <dbReference type="Proteomes" id="UP000001554"/>
    </source>
</evidence>
<name>A0A9J7LN25_BRAFL</name>
<feature type="domain" description="Glycosyl hydrolase family 13 catalytic" evidence="6">
    <location>
        <begin position="146"/>
        <end position="537"/>
    </location>
</feature>
<reference evidence="7" key="1">
    <citation type="journal article" date="2020" name="Nat. Ecol. Evol.">
        <title>Deeply conserved synteny resolves early events in vertebrate evolution.</title>
        <authorList>
            <person name="Simakov O."/>
            <person name="Marletaz F."/>
            <person name="Yue J.X."/>
            <person name="O'Connell B."/>
            <person name="Jenkins J."/>
            <person name="Brandt A."/>
            <person name="Calef R."/>
            <person name="Tung C.H."/>
            <person name="Huang T.K."/>
            <person name="Schmutz J."/>
            <person name="Satoh N."/>
            <person name="Yu J.K."/>
            <person name="Putnam N.H."/>
            <person name="Green R.E."/>
            <person name="Rokhsar D.S."/>
        </authorList>
    </citation>
    <scope>NUCLEOTIDE SEQUENCE [LARGE SCALE GENOMIC DNA]</scope>
    <source>
        <strain evidence="7">S238N-H82</strain>
    </source>
</reference>
<dbReference type="AlphaFoldDB" id="A0A9J7LN25"/>
<keyword evidence="2" id="KW-0326">Glycosidase</keyword>
<feature type="chain" id="PRO_5039907485" evidence="5">
    <location>
        <begin position="26"/>
        <end position="699"/>
    </location>
</feature>
<evidence type="ECO:0000259" key="6">
    <source>
        <dbReference type="SMART" id="SM00642"/>
    </source>
</evidence>
<dbReference type="PANTHER" id="PTHR10357">
    <property type="entry name" value="ALPHA-AMYLASE FAMILY MEMBER"/>
    <property type="match status" value="1"/>
</dbReference>
<dbReference type="FunFam" id="3.90.400.10:FF:000002">
    <property type="entry name" value="Sucrose isomerase"/>
    <property type="match status" value="1"/>
</dbReference>
<dbReference type="Proteomes" id="UP000001554">
    <property type="component" value="Chromosome 1"/>
</dbReference>
<dbReference type="PANTHER" id="PTHR10357:SF179">
    <property type="entry name" value="NEUTRAL AND BASIC AMINO ACID TRANSPORT PROTEIN RBAT"/>
    <property type="match status" value="1"/>
</dbReference>
<keyword evidence="4" id="KW-0812">Transmembrane</keyword>
<dbReference type="GO" id="GO:0005975">
    <property type="term" value="P:carbohydrate metabolic process"/>
    <property type="evidence" value="ECO:0007669"/>
    <property type="project" value="InterPro"/>
</dbReference>
<feature type="compositionally biased region" description="Basic and acidic residues" evidence="3">
    <location>
        <begin position="528"/>
        <end position="537"/>
    </location>
</feature>
<evidence type="ECO:0000256" key="2">
    <source>
        <dbReference type="ARBA" id="ARBA00023295"/>
    </source>
</evidence>
<dbReference type="FunFam" id="2.60.40.1180:FF:000077">
    <property type="entry name" value="Maltase A7"/>
    <property type="match status" value="1"/>
</dbReference>
<proteinExistence type="predicted"/>
<dbReference type="GeneID" id="118421820"/>
<gene>
    <name evidence="8" type="primary">LOC118421820</name>
</gene>
<dbReference type="SUPFAM" id="SSF51445">
    <property type="entry name" value="(Trans)glycosidases"/>
    <property type="match status" value="1"/>
</dbReference>
<dbReference type="GO" id="GO:0016798">
    <property type="term" value="F:hydrolase activity, acting on glycosyl bonds"/>
    <property type="evidence" value="ECO:0007669"/>
    <property type="project" value="UniProtKB-KW"/>
</dbReference>
<keyword evidence="1" id="KW-0378">Hydrolase</keyword>
<keyword evidence="5" id="KW-0732">Signal</keyword>
<organism evidence="7 8">
    <name type="scientific">Branchiostoma floridae</name>
    <name type="common">Florida lancelet</name>
    <name type="synonym">Amphioxus</name>
    <dbReference type="NCBI Taxonomy" id="7739"/>
    <lineage>
        <taxon>Eukaryota</taxon>
        <taxon>Metazoa</taxon>
        <taxon>Chordata</taxon>
        <taxon>Cephalochordata</taxon>
        <taxon>Leptocardii</taxon>
        <taxon>Amphioxiformes</taxon>
        <taxon>Branchiostomatidae</taxon>
        <taxon>Branchiostoma</taxon>
    </lineage>
</organism>
<feature type="region of interest" description="Disordered" evidence="3">
    <location>
        <begin position="526"/>
        <end position="546"/>
    </location>
</feature>
<dbReference type="RefSeq" id="XP_035685218.1">
    <property type="nucleotide sequence ID" value="XM_035829325.1"/>
</dbReference>
<protein>
    <submittedName>
        <fullName evidence="8">Maltase A3-like</fullName>
    </submittedName>
</protein>
<feature type="transmembrane region" description="Helical" evidence="4">
    <location>
        <begin position="104"/>
        <end position="128"/>
    </location>
</feature>
<evidence type="ECO:0000313" key="8">
    <source>
        <dbReference type="RefSeq" id="XP_035685218.1"/>
    </source>
</evidence>
<dbReference type="Gene3D" id="2.60.40.1180">
    <property type="entry name" value="Golgi alpha-mannosidase II"/>
    <property type="match status" value="1"/>
</dbReference>
<dbReference type="KEGG" id="bfo:118421820"/>
<dbReference type="SMART" id="SM00642">
    <property type="entry name" value="Aamy"/>
    <property type="match status" value="1"/>
</dbReference>
<dbReference type="GO" id="GO:0006865">
    <property type="term" value="P:amino acid transport"/>
    <property type="evidence" value="ECO:0000318"/>
    <property type="project" value="GO_Central"/>
</dbReference>
<dbReference type="Gene3D" id="3.90.400.10">
    <property type="entry name" value="Oligo-1,6-glucosidase, Domain 2"/>
    <property type="match status" value="1"/>
</dbReference>